<dbReference type="EMBL" id="CSAJ01000092">
    <property type="protein sequence ID" value="COV84795.1"/>
    <property type="molecule type" value="Genomic_DNA"/>
</dbReference>
<dbReference type="AlphaFoldDB" id="A0A0U0RJD6"/>
<feature type="compositionally biased region" description="Low complexity" evidence="1">
    <location>
        <begin position="75"/>
        <end position="90"/>
    </location>
</feature>
<proteinExistence type="predicted"/>
<evidence type="ECO:0000313" key="3">
    <source>
        <dbReference type="EMBL" id="COW12426.1"/>
    </source>
</evidence>
<sequence length="125" mass="12883">MVAGAEQPDPVQHGIEVLVAVTDEPRAMPLPAIDALAPVPGVGAQQLLQQRGAQPGHRSADRQLHCDQVGTEDPSAPTASATSRSTSAVNSAAIWSQSPLFCAPLCRPGAPWPPGSVGGPRRSPR</sequence>
<organism evidence="3 5">
    <name type="scientific">Mycobacterium tuberculosis</name>
    <dbReference type="NCBI Taxonomy" id="1773"/>
    <lineage>
        <taxon>Bacteria</taxon>
        <taxon>Bacillati</taxon>
        <taxon>Actinomycetota</taxon>
        <taxon>Actinomycetes</taxon>
        <taxon>Mycobacteriales</taxon>
        <taxon>Mycobacteriaceae</taxon>
        <taxon>Mycobacterium</taxon>
        <taxon>Mycobacterium tuberculosis complex</taxon>
    </lineage>
</organism>
<reference evidence="4" key="3">
    <citation type="submission" date="2015-03" db="EMBL/GenBank/DDBJ databases">
        <authorList>
            <consortium name="Pathogen Informatics"/>
            <person name="Murphy D."/>
        </authorList>
    </citation>
    <scope>NUCLEOTIDE SEQUENCE</scope>
    <source>
        <strain evidence="4">N09902308</strain>
    </source>
</reference>
<evidence type="ECO:0000313" key="4">
    <source>
        <dbReference type="EMBL" id="COX27937.1"/>
    </source>
</evidence>
<feature type="region of interest" description="Disordered" evidence="1">
    <location>
        <begin position="46"/>
        <end position="90"/>
    </location>
</feature>
<reference evidence="5 6" key="2">
    <citation type="submission" date="2015-03" db="EMBL/GenBank/DDBJ databases">
        <authorList>
            <consortium name="Pathogen Informatics"/>
        </authorList>
    </citation>
    <scope>NUCLEOTIDE SEQUENCE [LARGE SCALE GENOMIC DNA]</scope>
    <source>
        <strain evidence="5">K00500041</strain>
        <strain evidence="2 7">M09401471</strain>
        <strain evidence="6">N09902308</strain>
    </source>
</reference>
<protein>
    <submittedName>
        <fullName evidence="3">Uncharacterized protein</fullName>
    </submittedName>
</protein>
<evidence type="ECO:0000313" key="2">
    <source>
        <dbReference type="EMBL" id="COV84795.1"/>
    </source>
</evidence>
<evidence type="ECO:0000313" key="5">
    <source>
        <dbReference type="Proteomes" id="UP000038802"/>
    </source>
</evidence>
<evidence type="ECO:0000256" key="1">
    <source>
        <dbReference type="SAM" id="MobiDB-lite"/>
    </source>
</evidence>
<reference evidence="3" key="1">
    <citation type="submission" date="2015-03" db="EMBL/GenBank/DDBJ databases">
        <authorList>
            <person name="Murphy D."/>
        </authorList>
    </citation>
    <scope>NUCLEOTIDE SEQUENCE [LARGE SCALE GENOMIC DNA]</scope>
    <source>
        <strain evidence="3">K00500041</strain>
    </source>
</reference>
<dbReference type="Proteomes" id="UP000039021">
    <property type="component" value="Unassembled WGS sequence"/>
</dbReference>
<evidence type="ECO:0000313" key="7">
    <source>
        <dbReference type="Proteomes" id="UP000044938"/>
    </source>
</evidence>
<gene>
    <name evidence="3" type="ORF">ERS007703_02826</name>
    <name evidence="2" type="ORF">ERS007720_01045</name>
    <name evidence="4" type="ORF">ERS007739_00993</name>
</gene>
<evidence type="ECO:0000313" key="6">
    <source>
        <dbReference type="Proteomes" id="UP000039021"/>
    </source>
</evidence>
<dbReference type="Proteomes" id="UP000044938">
    <property type="component" value="Unassembled WGS sequence"/>
</dbReference>
<dbReference type="EMBL" id="CSAE01000335">
    <property type="protein sequence ID" value="COW12426.1"/>
    <property type="molecule type" value="Genomic_DNA"/>
</dbReference>
<dbReference type="EMBL" id="CSBK01000337">
    <property type="protein sequence ID" value="COX27937.1"/>
    <property type="molecule type" value="Genomic_DNA"/>
</dbReference>
<name>A0A0U0RJD6_MYCTX</name>
<accession>A0A0U0RJD6</accession>
<dbReference type="Proteomes" id="UP000038802">
    <property type="component" value="Unassembled WGS sequence"/>
</dbReference>